<evidence type="ECO:0000313" key="3">
    <source>
        <dbReference type="EMBL" id="GID79344.1"/>
    </source>
</evidence>
<feature type="transmembrane region" description="Helical" evidence="1">
    <location>
        <begin position="96"/>
        <end position="112"/>
    </location>
</feature>
<keyword evidence="1" id="KW-0812">Transmembrane</keyword>
<dbReference type="Proteomes" id="UP000609879">
    <property type="component" value="Unassembled WGS sequence"/>
</dbReference>
<organism evidence="3 4">
    <name type="scientific">Paractinoplanes deccanensis</name>
    <dbReference type="NCBI Taxonomy" id="113561"/>
    <lineage>
        <taxon>Bacteria</taxon>
        <taxon>Bacillati</taxon>
        <taxon>Actinomycetota</taxon>
        <taxon>Actinomycetes</taxon>
        <taxon>Micromonosporales</taxon>
        <taxon>Micromonosporaceae</taxon>
        <taxon>Paractinoplanes</taxon>
    </lineage>
</organism>
<keyword evidence="1" id="KW-1133">Transmembrane helix</keyword>
<keyword evidence="1" id="KW-0472">Membrane</keyword>
<feature type="transmembrane region" description="Helical" evidence="1">
    <location>
        <begin position="68"/>
        <end position="89"/>
    </location>
</feature>
<dbReference type="RefSeq" id="WP_203775376.1">
    <property type="nucleotide sequence ID" value="NZ_BAAABO010000011.1"/>
</dbReference>
<evidence type="ECO:0000256" key="1">
    <source>
        <dbReference type="SAM" id="Phobius"/>
    </source>
</evidence>
<dbReference type="InterPro" id="IPR055568">
    <property type="entry name" value="DUF7144"/>
</dbReference>
<protein>
    <submittedName>
        <fullName evidence="3">Membrane protein</fullName>
    </submittedName>
</protein>
<feature type="domain" description="DUF7144" evidence="2">
    <location>
        <begin position="25"/>
        <end position="139"/>
    </location>
</feature>
<keyword evidence="4" id="KW-1185">Reference proteome</keyword>
<proteinExistence type="predicted"/>
<name>A0ABQ3YH67_9ACTN</name>
<evidence type="ECO:0000313" key="4">
    <source>
        <dbReference type="Proteomes" id="UP000609879"/>
    </source>
</evidence>
<sequence>MSSYATERPASAAPAPAATGWIGFVVFGGLILILSGGFQVIEGLTALLRDEVLLVTSEALLIELSYTTWGWIHLVIGLVAVAAGCGVLAGLLWARVAGVVIVFLASLVHIVFLPAAPVWGTLVIAMDVLVIYALCAHGRDVRSD</sequence>
<feature type="transmembrane region" description="Helical" evidence="1">
    <location>
        <begin position="21"/>
        <end position="48"/>
    </location>
</feature>
<reference evidence="3 4" key="1">
    <citation type="submission" date="2021-01" db="EMBL/GenBank/DDBJ databases">
        <title>Whole genome shotgun sequence of Actinoplanes deccanensis NBRC 13994.</title>
        <authorList>
            <person name="Komaki H."/>
            <person name="Tamura T."/>
        </authorList>
    </citation>
    <scope>NUCLEOTIDE SEQUENCE [LARGE SCALE GENOMIC DNA]</scope>
    <source>
        <strain evidence="3 4">NBRC 13994</strain>
    </source>
</reference>
<feature type="transmembrane region" description="Helical" evidence="1">
    <location>
        <begin position="118"/>
        <end position="135"/>
    </location>
</feature>
<accession>A0ABQ3YH67</accession>
<dbReference type="Pfam" id="PF23636">
    <property type="entry name" value="DUF7144"/>
    <property type="match status" value="1"/>
</dbReference>
<gene>
    <name evidence="3" type="ORF">Ade02nite_79850</name>
</gene>
<comment type="caution">
    <text evidence="3">The sequence shown here is derived from an EMBL/GenBank/DDBJ whole genome shotgun (WGS) entry which is preliminary data.</text>
</comment>
<evidence type="ECO:0000259" key="2">
    <source>
        <dbReference type="Pfam" id="PF23636"/>
    </source>
</evidence>
<dbReference type="EMBL" id="BOMI01000165">
    <property type="protein sequence ID" value="GID79344.1"/>
    <property type="molecule type" value="Genomic_DNA"/>
</dbReference>